<organism evidence="1 2">
    <name type="scientific">Streptococcus suis (strain GZ1)</name>
    <dbReference type="NCBI Taxonomy" id="423211"/>
    <lineage>
        <taxon>Bacteria</taxon>
        <taxon>Bacillati</taxon>
        <taxon>Bacillota</taxon>
        <taxon>Bacilli</taxon>
        <taxon>Lactobacillales</taxon>
        <taxon>Streptococcaceae</taxon>
        <taxon>Streptococcus</taxon>
    </lineage>
</organism>
<name>D5AG59_STRGZ</name>
<evidence type="ECO:0000313" key="2">
    <source>
        <dbReference type="Proteomes" id="UP000002359"/>
    </source>
</evidence>
<evidence type="ECO:0000313" key="1">
    <source>
        <dbReference type="EMBL" id="ADE30824.1"/>
    </source>
</evidence>
<accession>D5AG59</accession>
<protein>
    <submittedName>
        <fullName evidence="1">Uncharacterized protein</fullName>
    </submittedName>
</protein>
<dbReference type="AlphaFoldDB" id="D5AG59"/>
<dbReference type="EMBL" id="CP000837">
    <property type="protein sequence ID" value="ADE30824.1"/>
    <property type="molecule type" value="Genomic_DNA"/>
</dbReference>
<sequence length="312" mass="37716">MFKGRSMVWTEEKLGPIIHSILNPDEEVLSLYQSKTTKSIYGCILWNNYYYKVFRVSNHPSQSTYKQPTFYDFHGEFYMKGAIRTYLYHTNSWYELSKQGYYLLLFFQKLWDEKQEVEASWQNGRMQIRLVVEEEGWQVHYRFPDNQAREVERLLGSGMLVAIRSSRNFIKIRTSRFVAPYIALIKQRQLYRKKPSKAMLQWEKYQSQLIEIQRTYRLVEESAPQTFFGHWLNKVQLYLCSAIASYWEEVIKGVEWQEAREIKEQRKAEKPHNPIEDKWKENIARRHKRKMDQLIGHDTLEKLRQLKTELDD</sequence>
<proteinExistence type="predicted"/>
<dbReference type="HOGENOM" id="CLU_908862_0_0_9"/>
<gene>
    <name evidence="1" type="ordered locus">SSGZ1_0359</name>
</gene>
<reference evidence="1 2" key="1">
    <citation type="journal article" date="2009" name="J. Infect. Dis.">
        <title>Clinical, experimental, and genomic differences between intermediately pathogenic, highly pathogenic, and epidemic Streptococcus suis.</title>
        <authorList>
            <person name="Ye C."/>
            <person name="Zheng H."/>
            <person name="Zhang J."/>
            <person name="Jing H."/>
            <person name="Wang L."/>
            <person name="Xiong Y."/>
            <person name="Wang W."/>
            <person name="Zhou Z."/>
            <person name="Sun Q."/>
            <person name="Luo X."/>
            <person name="Du H."/>
            <person name="Gottschalk M."/>
            <person name="Xu J."/>
        </authorList>
    </citation>
    <scope>NUCLEOTIDE SEQUENCE [LARGE SCALE GENOMIC DNA]</scope>
    <source>
        <strain evidence="1 2">GZ1</strain>
    </source>
</reference>
<dbReference type="PATRIC" id="fig|423211.3.peg.358"/>
<dbReference type="Proteomes" id="UP000002359">
    <property type="component" value="Chromosome"/>
</dbReference>
<dbReference type="KEGG" id="ssw:SSGZ1_0359"/>